<dbReference type="AlphaFoldDB" id="A0A844SU54"/>
<reference evidence="1 2" key="1">
    <citation type="submission" date="2019-12" db="EMBL/GenBank/DDBJ databases">
        <title>Draft genome sequences Bradyrhizobium cajani AMBPC1010, Bradyrhizobium pachyrhizi AMBPC1040 and Bradyrhizobium yuanmingense ALSPC3051, three plant growth promoting strains isolated from nodules of Cajanus cajan L. in Dominican Republic.</title>
        <authorList>
            <person name="Flores-Felix J.D."/>
            <person name="Araujo J."/>
            <person name="Diaz-Alcantara C."/>
            <person name="Gonzalez-Andres F."/>
            <person name="Velazquez E."/>
        </authorList>
    </citation>
    <scope>NUCLEOTIDE SEQUENCE [LARGE SCALE GENOMIC DNA]</scope>
    <source>
        <strain evidence="1 2">1040</strain>
    </source>
</reference>
<name>A0A844SU54_9BRAD</name>
<dbReference type="PROSITE" id="PS51257">
    <property type="entry name" value="PROKAR_LIPOPROTEIN"/>
    <property type="match status" value="1"/>
</dbReference>
<evidence type="ECO:0000313" key="2">
    <source>
        <dbReference type="Proteomes" id="UP000436468"/>
    </source>
</evidence>
<accession>A0A844SU54</accession>
<gene>
    <name evidence="1" type="ORF">GPL21_30940</name>
</gene>
<sequence>MKTRLAILLFAVAAALTGCNEADKGQQSKTVGWFLDHRGELAATLQGCSDNPGELEKTPNCINANEARNQVTIKEMEDALK</sequence>
<comment type="caution">
    <text evidence="1">The sequence shown here is derived from an EMBL/GenBank/DDBJ whole genome shotgun (WGS) entry which is preliminary data.</text>
</comment>
<organism evidence="1 2">
    <name type="scientific">Bradyrhizobium pachyrhizi</name>
    <dbReference type="NCBI Taxonomy" id="280333"/>
    <lineage>
        <taxon>Bacteria</taxon>
        <taxon>Pseudomonadati</taxon>
        <taxon>Pseudomonadota</taxon>
        <taxon>Alphaproteobacteria</taxon>
        <taxon>Hyphomicrobiales</taxon>
        <taxon>Nitrobacteraceae</taxon>
        <taxon>Bradyrhizobium</taxon>
    </lineage>
</organism>
<dbReference type="InterPro" id="IPR047937">
    <property type="entry name" value="Eex_IncN-like"/>
</dbReference>
<evidence type="ECO:0000313" key="1">
    <source>
        <dbReference type="EMBL" id="MVT69506.1"/>
    </source>
</evidence>
<dbReference type="Proteomes" id="UP000436468">
    <property type="component" value="Unassembled WGS sequence"/>
</dbReference>
<dbReference type="NCBIfam" id="NF033894">
    <property type="entry name" value="Eex_IncN"/>
    <property type="match status" value="1"/>
</dbReference>
<protein>
    <submittedName>
        <fullName evidence="1">EexN family lipoprotein</fullName>
    </submittedName>
</protein>
<dbReference type="EMBL" id="WQNF01000030">
    <property type="protein sequence ID" value="MVT69506.1"/>
    <property type="molecule type" value="Genomic_DNA"/>
</dbReference>
<proteinExistence type="predicted"/>
<dbReference type="RefSeq" id="WP_157347812.1">
    <property type="nucleotide sequence ID" value="NZ_WQNF01000030.1"/>
</dbReference>
<keyword evidence="1" id="KW-0449">Lipoprotein</keyword>
<keyword evidence="2" id="KW-1185">Reference proteome</keyword>